<dbReference type="Pfam" id="PF00126">
    <property type="entry name" value="HTH_1"/>
    <property type="match status" value="1"/>
</dbReference>
<name>A0ABY3XJU1_9GAMM</name>
<keyword evidence="7" id="KW-1185">Reference proteome</keyword>
<keyword evidence="4" id="KW-0804">Transcription</keyword>
<dbReference type="Gene3D" id="3.40.190.290">
    <property type="match status" value="1"/>
</dbReference>
<dbReference type="SUPFAM" id="SSF53850">
    <property type="entry name" value="Periplasmic binding protein-like II"/>
    <property type="match status" value="1"/>
</dbReference>
<proteinExistence type="inferred from homology"/>
<dbReference type="PANTHER" id="PTHR30419:SF8">
    <property type="entry name" value="NITROGEN ASSIMILATION TRANSCRIPTIONAL ACTIVATOR-RELATED"/>
    <property type="match status" value="1"/>
</dbReference>
<evidence type="ECO:0000259" key="5">
    <source>
        <dbReference type="PROSITE" id="PS50931"/>
    </source>
</evidence>
<organism evidence="6 7">
    <name type="scientific">Lysobacter gummosus</name>
    <dbReference type="NCBI Taxonomy" id="262324"/>
    <lineage>
        <taxon>Bacteria</taxon>
        <taxon>Pseudomonadati</taxon>
        <taxon>Pseudomonadota</taxon>
        <taxon>Gammaproteobacteria</taxon>
        <taxon>Lysobacterales</taxon>
        <taxon>Lysobacteraceae</taxon>
        <taxon>Lysobacter</taxon>
    </lineage>
</organism>
<dbReference type="EMBL" id="CP093547">
    <property type="protein sequence ID" value="UNP31900.1"/>
    <property type="molecule type" value="Genomic_DNA"/>
</dbReference>
<dbReference type="Gene3D" id="1.10.10.10">
    <property type="entry name" value="Winged helix-like DNA-binding domain superfamily/Winged helix DNA-binding domain"/>
    <property type="match status" value="1"/>
</dbReference>
<evidence type="ECO:0000256" key="2">
    <source>
        <dbReference type="ARBA" id="ARBA00023015"/>
    </source>
</evidence>
<dbReference type="RefSeq" id="WP_057942989.1">
    <property type="nucleotide sequence ID" value="NZ_CP011131.1"/>
</dbReference>
<evidence type="ECO:0000256" key="4">
    <source>
        <dbReference type="ARBA" id="ARBA00023163"/>
    </source>
</evidence>
<gene>
    <name evidence="6" type="ORF">MOV92_11875</name>
</gene>
<feature type="domain" description="HTH lysR-type" evidence="5">
    <location>
        <begin position="5"/>
        <end position="62"/>
    </location>
</feature>
<dbReference type="PROSITE" id="PS50931">
    <property type="entry name" value="HTH_LYSR"/>
    <property type="match status" value="1"/>
</dbReference>
<dbReference type="InterPro" id="IPR000847">
    <property type="entry name" value="LysR_HTH_N"/>
</dbReference>
<dbReference type="InterPro" id="IPR036388">
    <property type="entry name" value="WH-like_DNA-bd_sf"/>
</dbReference>
<dbReference type="Pfam" id="PF03466">
    <property type="entry name" value="LysR_substrate"/>
    <property type="match status" value="1"/>
</dbReference>
<reference evidence="6 7" key="1">
    <citation type="submission" date="2022-03" db="EMBL/GenBank/DDBJ databases">
        <title>Complete genome sequence of Lysobacter capsici VKM B-2533 and Lysobacter gummosus 10.1.1, promising sources of lytic agents.</title>
        <authorList>
            <person name="Tarlachkov S.V."/>
            <person name="Kudryakova I.V."/>
            <person name="Afoshin A.S."/>
            <person name="Leontyevskaya E.A."/>
            <person name="Leontyevskaya N.V."/>
        </authorList>
    </citation>
    <scope>NUCLEOTIDE SEQUENCE [LARGE SCALE GENOMIC DNA]</scope>
    <source>
        <strain evidence="6 7">10.1.1</strain>
    </source>
</reference>
<dbReference type="Proteomes" id="UP000829194">
    <property type="component" value="Chromosome"/>
</dbReference>
<dbReference type="PANTHER" id="PTHR30419">
    <property type="entry name" value="HTH-TYPE TRANSCRIPTIONAL REGULATOR YBHD"/>
    <property type="match status" value="1"/>
</dbReference>
<comment type="similarity">
    <text evidence="1">Belongs to the LysR transcriptional regulatory family.</text>
</comment>
<evidence type="ECO:0000256" key="1">
    <source>
        <dbReference type="ARBA" id="ARBA00009437"/>
    </source>
</evidence>
<keyword evidence="2" id="KW-0805">Transcription regulation</keyword>
<dbReference type="PRINTS" id="PR00039">
    <property type="entry name" value="HTHLYSR"/>
</dbReference>
<accession>A0ABY3XJU1</accession>
<protein>
    <submittedName>
        <fullName evidence="6">LysR family transcriptional regulator</fullName>
    </submittedName>
</protein>
<dbReference type="SUPFAM" id="SSF46785">
    <property type="entry name" value="Winged helix' DNA-binding domain"/>
    <property type="match status" value="1"/>
</dbReference>
<dbReference type="CDD" id="cd05466">
    <property type="entry name" value="PBP2_LTTR_substrate"/>
    <property type="match status" value="1"/>
</dbReference>
<evidence type="ECO:0000256" key="3">
    <source>
        <dbReference type="ARBA" id="ARBA00023125"/>
    </source>
</evidence>
<dbReference type="InterPro" id="IPR050950">
    <property type="entry name" value="HTH-type_LysR_regulators"/>
</dbReference>
<sequence>MKSLLTLPQIRAFCALAQFRSFKAAAEYLGVSQPTVVNQIASIEESYRTKLFQRQRENNRLTDIGVALVAPSRAVLDHFREAEFILLSHTTAHTGELNIAAVNPMRTSKLIREFRMLYPHIKVNISFVASDKAQNLIDSEAVDVGFFVQNEKRPGQQTFHFYSYELMALLPRGHRLCEKPALTLADFSGQELLIRERGSLTRKMFLEGLAGAGVDPLIAYELSSRESVREAVAQGLGVSVVAEDEHTDHERIVTKKILGDALKANSSLVVPNKHLASPMVKTLIELVRAR</sequence>
<keyword evidence="3" id="KW-0238">DNA-binding</keyword>
<dbReference type="InterPro" id="IPR036390">
    <property type="entry name" value="WH_DNA-bd_sf"/>
</dbReference>
<evidence type="ECO:0000313" key="7">
    <source>
        <dbReference type="Proteomes" id="UP000829194"/>
    </source>
</evidence>
<dbReference type="InterPro" id="IPR005119">
    <property type="entry name" value="LysR_subst-bd"/>
</dbReference>
<evidence type="ECO:0000313" key="6">
    <source>
        <dbReference type="EMBL" id="UNP31900.1"/>
    </source>
</evidence>